<protein>
    <submittedName>
        <fullName evidence="1">Uncharacterized protein</fullName>
    </submittedName>
</protein>
<proteinExistence type="predicted"/>
<dbReference type="EMBL" id="MK072384">
    <property type="protein sequence ID" value="AYV82756.1"/>
    <property type="molecule type" value="Genomic_DNA"/>
</dbReference>
<accession>A0A3G5A676</accession>
<evidence type="ECO:0000313" key="1">
    <source>
        <dbReference type="EMBL" id="AYV82756.1"/>
    </source>
</evidence>
<sequence>MKDRNGVDLSISNKTGDAIEITNGTTNMLVDELENCDAYPVESDPKNGPVQTVTISRSEHNNRNCECGYVKLKNRMANAIVIADPLGSGSGSLEPYGSTKIYNESLNANGSDARSKCMQIIGISYEQLLSRPFYSGMYAGTIPTPRNLTIDMMGNYTAINVTFRAPHTISTLGPYNIQGIFDGTFIIPPVIDMPSTMTLRNVKFYNNDGTFISDLTCFDGLIMEAQAEITPVGNYEVIFTNPPLSCEINGIAVSIEITNINIRIDIRGPTPKIISISRVNFRIT</sequence>
<organism evidence="1">
    <name type="scientific">Hyperionvirus sp</name>
    <dbReference type="NCBI Taxonomy" id="2487770"/>
    <lineage>
        <taxon>Viruses</taxon>
        <taxon>Varidnaviria</taxon>
        <taxon>Bamfordvirae</taxon>
        <taxon>Nucleocytoviricota</taxon>
        <taxon>Megaviricetes</taxon>
        <taxon>Imitervirales</taxon>
        <taxon>Mimiviridae</taxon>
        <taxon>Klosneuvirinae</taxon>
    </lineage>
</organism>
<gene>
    <name evidence="1" type="ORF">Hyperionvirus2_124</name>
</gene>
<name>A0A3G5A676_9VIRU</name>
<reference evidence="1" key="1">
    <citation type="submission" date="2018-10" db="EMBL/GenBank/DDBJ databases">
        <title>Hidden diversity of soil giant viruses.</title>
        <authorList>
            <person name="Schulz F."/>
            <person name="Alteio L."/>
            <person name="Goudeau D."/>
            <person name="Ryan E.M."/>
            <person name="Malmstrom R.R."/>
            <person name="Blanchard J."/>
            <person name="Woyke T."/>
        </authorList>
    </citation>
    <scope>NUCLEOTIDE SEQUENCE</scope>
    <source>
        <strain evidence="1">HYV1</strain>
    </source>
</reference>